<dbReference type="RefSeq" id="WP_136826580.1">
    <property type="nucleotide sequence ID" value="NZ_SWBP01000003.1"/>
</dbReference>
<evidence type="ECO:0000313" key="3">
    <source>
        <dbReference type="EMBL" id="TKB97936.1"/>
    </source>
</evidence>
<evidence type="ECO:0000256" key="1">
    <source>
        <dbReference type="SAM" id="Phobius"/>
    </source>
</evidence>
<keyword evidence="4" id="KW-1185">Reference proteome</keyword>
<organism evidence="3 4">
    <name type="scientific">Pedobacter cryophilus</name>
    <dbReference type="NCBI Taxonomy" id="2571271"/>
    <lineage>
        <taxon>Bacteria</taxon>
        <taxon>Pseudomonadati</taxon>
        <taxon>Bacteroidota</taxon>
        <taxon>Sphingobacteriia</taxon>
        <taxon>Sphingobacteriales</taxon>
        <taxon>Sphingobacteriaceae</taxon>
        <taxon>Pedobacter</taxon>
    </lineage>
</organism>
<evidence type="ECO:0000259" key="2">
    <source>
        <dbReference type="Pfam" id="PF17116"/>
    </source>
</evidence>
<reference evidence="3 4" key="1">
    <citation type="submission" date="2019-04" db="EMBL/GenBank/DDBJ databases">
        <title>Pedobacter sp. AR-3-17 sp. nov., isolated from Arctic soil.</title>
        <authorList>
            <person name="Dahal R.H."/>
            <person name="Kim D.-U."/>
        </authorList>
    </citation>
    <scope>NUCLEOTIDE SEQUENCE [LARGE SCALE GENOMIC DNA]</scope>
    <source>
        <strain evidence="3 4">AR-3-17</strain>
    </source>
</reference>
<dbReference type="Pfam" id="PF17116">
    <property type="entry name" value="T9SS_plug_1st"/>
    <property type="match status" value="1"/>
</dbReference>
<proteinExistence type="predicted"/>
<dbReference type="Proteomes" id="UP000308181">
    <property type="component" value="Unassembled WGS sequence"/>
</dbReference>
<feature type="domain" description="Type 9 secretion system plug protein N-terminal" evidence="2">
    <location>
        <begin position="75"/>
        <end position="199"/>
    </location>
</feature>
<evidence type="ECO:0000313" key="4">
    <source>
        <dbReference type="Proteomes" id="UP000308181"/>
    </source>
</evidence>
<comment type="caution">
    <text evidence="3">The sequence shown here is derived from an EMBL/GenBank/DDBJ whole genome shotgun (WGS) entry which is preliminary data.</text>
</comment>
<keyword evidence="1" id="KW-0472">Membrane</keyword>
<dbReference type="OrthoDB" id="1522602at2"/>
<dbReference type="EMBL" id="SWBP01000003">
    <property type="protein sequence ID" value="TKB97936.1"/>
    <property type="molecule type" value="Genomic_DNA"/>
</dbReference>
<dbReference type="AlphaFoldDB" id="A0A4U1BY48"/>
<sequence>MKYFFNLSKTNVQTEDYEKRSSVSGLWTISLLTFYFLLSTPTAFGQKKPKKERPKRIEIPSVQTIYDDVNYLEEIKSVEFYNDKNDQSFPVLNLGSQERLLLKFDDLRLNSRSLYYSVIHCDANWIPSQISSIDYLESFSEDRINTYRSSFNTYQKYTHYEVSIPNLTVIPKLSGNYLLKVYEDGDASKLLITRRFFVVNSKVSVQAEITRSRRVAARDTRQKINFSIFHPSLNIQNPYLEISAVVMQNGRSEVSQTTQKPLFIRNNQLIYSDDYSNDFEGGNEFRRFDTRSFRFKSEGVYQISRDSIFKVNLFTNTSLNTNSYSYQFDENGNFFIRNQDGSNDAYEADYSKIRFSLKAPAPDANGFAYVVGKFNGYQKNTQNRMVYDAATKEFSLNTLLKQGVYDFHYTWADENGKTIDDHVFDGSFFETENSYQILIYYKAPGSRFDELIAFTELNSANKIRNY</sequence>
<protein>
    <submittedName>
        <fullName evidence="3">DUF5103 domain-containing protein</fullName>
    </submittedName>
</protein>
<keyword evidence="1" id="KW-1133">Transmembrane helix</keyword>
<gene>
    <name evidence="3" type="ORF">FA046_11370</name>
</gene>
<feature type="transmembrane region" description="Helical" evidence="1">
    <location>
        <begin position="25"/>
        <end position="45"/>
    </location>
</feature>
<name>A0A4U1BY48_9SPHI</name>
<keyword evidence="1" id="KW-0812">Transmembrane</keyword>
<dbReference type="InterPro" id="IPR013783">
    <property type="entry name" value="Ig-like_fold"/>
</dbReference>
<accession>A0A4U1BY48</accession>
<dbReference type="Gene3D" id="2.60.40.10">
    <property type="entry name" value="Immunoglobulins"/>
    <property type="match status" value="1"/>
</dbReference>
<dbReference type="InterPro" id="IPR031345">
    <property type="entry name" value="T9SS_Plug_N"/>
</dbReference>